<reference evidence="3 4" key="1">
    <citation type="submission" date="2018-03" db="EMBL/GenBank/DDBJ databases">
        <title>Draft Genome Sequences of the Obligatory Marine Myxobacteria Enhygromyxa salina SWB007.</title>
        <authorList>
            <person name="Poehlein A."/>
            <person name="Moghaddam J.A."/>
            <person name="Harms H."/>
            <person name="Alanjari M."/>
            <person name="Koenig G.M."/>
            <person name="Daniel R."/>
            <person name="Schaeberle T.F."/>
        </authorList>
    </citation>
    <scope>NUCLEOTIDE SEQUENCE [LARGE SCALE GENOMIC DNA]</scope>
    <source>
        <strain evidence="3 4">SWB007</strain>
    </source>
</reference>
<keyword evidence="2" id="KW-0472">Membrane</keyword>
<feature type="compositionally biased region" description="Low complexity" evidence="1">
    <location>
        <begin position="79"/>
        <end position="94"/>
    </location>
</feature>
<comment type="caution">
    <text evidence="3">The sequence shown here is derived from an EMBL/GenBank/DDBJ whole genome shotgun (WGS) entry which is preliminary data.</text>
</comment>
<keyword evidence="2" id="KW-0812">Transmembrane</keyword>
<evidence type="ECO:0000313" key="3">
    <source>
        <dbReference type="EMBL" id="PRP96722.1"/>
    </source>
</evidence>
<gene>
    <name evidence="3" type="ORF">ENSA7_67900</name>
</gene>
<feature type="region of interest" description="Disordered" evidence="1">
    <location>
        <begin position="53"/>
        <end position="100"/>
    </location>
</feature>
<protein>
    <submittedName>
        <fullName evidence="3">Uncharacterized protein</fullName>
    </submittedName>
</protein>
<evidence type="ECO:0000313" key="4">
    <source>
        <dbReference type="Proteomes" id="UP000238823"/>
    </source>
</evidence>
<dbReference type="EMBL" id="PVNL01000134">
    <property type="protein sequence ID" value="PRP96722.1"/>
    <property type="molecule type" value="Genomic_DNA"/>
</dbReference>
<accession>A0A2S9XV43</accession>
<dbReference type="AlphaFoldDB" id="A0A2S9XV43"/>
<proteinExistence type="predicted"/>
<sequence length="100" mass="10497">MGSTVLGPMRREPRRGADFIEQLVLPVVNIVFLLVPVLLVVIELTSLAALQASTPDAAPSAQAPATWSRDPAPAPLERVSPATAPTAEPVVPDPMIGYGF</sequence>
<evidence type="ECO:0000256" key="1">
    <source>
        <dbReference type="SAM" id="MobiDB-lite"/>
    </source>
</evidence>
<organism evidence="3 4">
    <name type="scientific">Enhygromyxa salina</name>
    <dbReference type="NCBI Taxonomy" id="215803"/>
    <lineage>
        <taxon>Bacteria</taxon>
        <taxon>Pseudomonadati</taxon>
        <taxon>Myxococcota</taxon>
        <taxon>Polyangia</taxon>
        <taxon>Nannocystales</taxon>
        <taxon>Nannocystaceae</taxon>
        <taxon>Enhygromyxa</taxon>
    </lineage>
</organism>
<evidence type="ECO:0000256" key="2">
    <source>
        <dbReference type="SAM" id="Phobius"/>
    </source>
</evidence>
<keyword evidence="2" id="KW-1133">Transmembrane helix</keyword>
<feature type="transmembrane region" description="Helical" evidence="2">
    <location>
        <begin position="23"/>
        <end position="42"/>
    </location>
</feature>
<name>A0A2S9XV43_9BACT</name>
<dbReference type="Proteomes" id="UP000238823">
    <property type="component" value="Unassembled WGS sequence"/>
</dbReference>